<dbReference type="eggNOG" id="COG3945">
    <property type="taxonomic scope" value="Bacteria"/>
</dbReference>
<organism evidence="2 3">
    <name type="scientific">Anaerococcus prevotii (strain ATCC 9321 / DSM 20548 / JCM 6508 / NCTC 11806 / PC1)</name>
    <name type="common">Peptostreptococcus prevotii</name>
    <name type="synonym">Peptococcus prevotii</name>
    <dbReference type="NCBI Taxonomy" id="525919"/>
    <lineage>
        <taxon>Bacteria</taxon>
        <taxon>Bacillati</taxon>
        <taxon>Bacillota</taxon>
        <taxon>Tissierellia</taxon>
        <taxon>Tissierellales</taxon>
        <taxon>Peptoniphilaceae</taxon>
        <taxon>Anaerococcus</taxon>
    </lineage>
</organism>
<dbReference type="Proteomes" id="UP000002294">
    <property type="component" value="Chromosome"/>
</dbReference>
<feature type="domain" description="Hemerythrin-like" evidence="1">
    <location>
        <begin position="3"/>
        <end position="140"/>
    </location>
</feature>
<dbReference type="PANTHER" id="PTHR39966:SF1">
    <property type="entry name" value="HEMERYTHRIN-LIKE DOMAIN-CONTAINING PROTEIN"/>
    <property type="match status" value="1"/>
</dbReference>
<dbReference type="InterPro" id="IPR012312">
    <property type="entry name" value="Hemerythrin-like"/>
</dbReference>
<name>C7RF59_ANAPD</name>
<dbReference type="OrthoDB" id="9785474at2"/>
<keyword evidence="3" id="KW-1185">Reference proteome</keyword>
<gene>
    <name evidence="2" type="ordered locus">Apre_0065</name>
</gene>
<dbReference type="KEGG" id="apr:Apre_0065"/>
<dbReference type="RefSeq" id="WP_012803539.1">
    <property type="nucleotide sequence ID" value="NC_013171.1"/>
</dbReference>
<reference evidence="2 3" key="1">
    <citation type="journal article" date="2009" name="Stand. Genomic Sci.">
        <title>Complete genome sequence of Anaerococcus prevotii type strain (PC1).</title>
        <authorList>
            <person name="Labutti K."/>
            <person name="Pukall R."/>
            <person name="Steenblock K."/>
            <person name="Glavina Del Rio T."/>
            <person name="Tice H."/>
            <person name="Copeland A."/>
            <person name="Cheng J.F."/>
            <person name="Lucas S."/>
            <person name="Chen F."/>
            <person name="Nolan M."/>
            <person name="Bruce D."/>
            <person name="Goodwin L."/>
            <person name="Pitluck S."/>
            <person name="Ivanova N."/>
            <person name="Mavromatis K."/>
            <person name="Ovchinnikova G."/>
            <person name="Pati A."/>
            <person name="Chen A."/>
            <person name="Palaniappan K."/>
            <person name="Land M."/>
            <person name="Hauser L."/>
            <person name="Chang Y.J."/>
            <person name="Jeffries C.D."/>
            <person name="Chain P."/>
            <person name="Saunders E."/>
            <person name="Brettin T."/>
            <person name="Detter J.C."/>
            <person name="Han C."/>
            <person name="Goker M."/>
            <person name="Bristow J."/>
            <person name="Eisen J.A."/>
            <person name="Markowitz V."/>
            <person name="Hugenholtz P."/>
            <person name="Kyrpides N.C."/>
            <person name="Klenk H.P."/>
            <person name="Lapidus A."/>
        </authorList>
    </citation>
    <scope>NUCLEOTIDE SEQUENCE [LARGE SCALE GENOMIC DNA]</scope>
    <source>
        <strain evidence="3">ATCC 9321 / DSM 20548 / JCM 6508 / NCTC 11806 / PC1</strain>
    </source>
</reference>
<dbReference type="Gene3D" id="1.20.120.520">
    <property type="entry name" value="nmb1532 protein domain like"/>
    <property type="match status" value="1"/>
</dbReference>
<dbReference type="STRING" id="525919.Apre_0065"/>
<sequence length="182" mass="21755">MKAIEYLVKEHDQITKFLDRLEEECLSILKDKTIDEEFFRASISFIREFADGIHHKKEEDILFKYMLEELGVLGEKVIKNGMLVEHQLARSYVFKLENSLNSYKRTKDDRDILQIIANSMAYVNLLREHIDKENSTVYTFAEDRLKDDIKEKIEKESDNRLKEDELSYQRKEELLNIIFKNL</sequence>
<evidence type="ECO:0000313" key="2">
    <source>
        <dbReference type="EMBL" id="ACV28120.1"/>
    </source>
</evidence>
<dbReference type="HOGENOM" id="CLU_095978_2_0_9"/>
<dbReference type="AlphaFoldDB" id="C7RF59"/>
<dbReference type="EMBL" id="CP001708">
    <property type="protein sequence ID" value="ACV28120.1"/>
    <property type="molecule type" value="Genomic_DNA"/>
</dbReference>
<dbReference type="Pfam" id="PF01814">
    <property type="entry name" value="Hemerythrin"/>
    <property type="match status" value="1"/>
</dbReference>
<protein>
    <submittedName>
        <fullName evidence="2">Hemerythrin HHE cation binding domain protein</fullName>
    </submittedName>
</protein>
<evidence type="ECO:0000313" key="3">
    <source>
        <dbReference type="Proteomes" id="UP000002294"/>
    </source>
</evidence>
<proteinExistence type="predicted"/>
<dbReference type="GO" id="GO:0005886">
    <property type="term" value="C:plasma membrane"/>
    <property type="evidence" value="ECO:0007669"/>
    <property type="project" value="TreeGrafter"/>
</dbReference>
<accession>C7RF59</accession>
<dbReference type="PANTHER" id="PTHR39966">
    <property type="entry name" value="BLL2471 PROTEIN-RELATED"/>
    <property type="match status" value="1"/>
</dbReference>
<evidence type="ECO:0000259" key="1">
    <source>
        <dbReference type="Pfam" id="PF01814"/>
    </source>
</evidence>